<reference evidence="2" key="1">
    <citation type="journal article" date="2004" name="Nature">
        <title>Genome duplication in the teleost fish Tetraodon nigroviridis reveals the early vertebrate proto-karyotype.</title>
        <authorList>
            <person name="Jaillon O."/>
            <person name="Aury J.-M."/>
            <person name="Brunet F."/>
            <person name="Petit J.-L."/>
            <person name="Stange-Thomann N."/>
            <person name="Mauceli E."/>
            <person name="Bouneau L."/>
            <person name="Fischer C."/>
            <person name="Ozouf-Costaz C."/>
            <person name="Bernot A."/>
            <person name="Nicaud S."/>
            <person name="Jaffe D."/>
            <person name="Fisher S."/>
            <person name="Lutfalla G."/>
            <person name="Dossat C."/>
            <person name="Segurens B."/>
            <person name="Dasilva C."/>
            <person name="Salanoubat M."/>
            <person name="Levy M."/>
            <person name="Boudet N."/>
            <person name="Castellano S."/>
            <person name="Anthouard V."/>
            <person name="Jubin C."/>
            <person name="Castelli V."/>
            <person name="Katinka M."/>
            <person name="Vacherie B."/>
            <person name="Biemont C."/>
            <person name="Skalli Z."/>
            <person name="Cattolico L."/>
            <person name="Poulain J."/>
            <person name="De Berardinis V."/>
            <person name="Cruaud C."/>
            <person name="Duprat S."/>
            <person name="Brottier P."/>
            <person name="Coutanceau J.-P."/>
            <person name="Gouzy J."/>
            <person name="Parra G."/>
            <person name="Lardier G."/>
            <person name="Chapple C."/>
            <person name="McKernan K.J."/>
            <person name="McEwan P."/>
            <person name="Bosak S."/>
            <person name="Kellis M."/>
            <person name="Volff J.-N."/>
            <person name="Guigo R."/>
            <person name="Zody M.C."/>
            <person name="Mesirov J."/>
            <person name="Lindblad-Toh K."/>
            <person name="Birren B."/>
            <person name="Nusbaum C."/>
            <person name="Kahn D."/>
            <person name="Robinson-Rechavi M."/>
            <person name="Laudet V."/>
            <person name="Schachter V."/>
            <person name="Quetier F."/>
            <person name="Saurin W."/>
            <person name="Scarpelli C."/>
            <person name="Wincker P."/>
            <person name="Lander E.S."/>
            <person name="Weissenbach J."/>
            <person name="Roest Crollius H."/>
        </authorList>
    </citation>
    <scope>NUCLEOTIDE SEQUENCE [LARGE SCALE GENOMIC DNA]</scope>
</reference>
<proteinExistence type="predicted"/>
<feature type="region of interest" description="Disordered" evidence="1">
    <location>
        <begin position="32"/>
        <end position="64"/>
    </location>
</feature>
<dbReference type="KEGG" id="tng:GSTEN00030995G001"/>
<comment type="caution">
    <text evidence="2">The sequence shown here is derived from an EMBL/GenBank/DDBJ whole genome shotgun (WGS) entry which is preliminary data.</text>
</comment>
<dbReference type="InterPro" id="IPR036274">
    <property type="entry name" value="HR1_rpt_sf"/>
</dbReference>
<reference evidence="2" key="2">
    <citation type="submission" date="2004-02" db="EMBL/GenBank/DDBJ databases">
        <authorList>
            <consortium name="Genoscope"/>
            <consortium name="Whitehead Institute Centre for Genome Research"/>
        </authorList>
    </citation>
    <scope>NUCLEOTIDE SEQUENCE</scope>
</reference>
<protein>
    <submittedName>
        <fullName evidence="2">(spotted green pufferfish) hypothetical protein</fullName>
    </submittedName>
</protein>
<organism evidence="2">
    <name type="scientific">Tetraodon nigroviridis</name>
    <name type="common">Spotted green pufferfish</name>
    <name type="synonym">Chelonodon nigroviridis</name>
    <dbReference type="NCBI Taxonomy" id="99883"/>
    <lineage>
        <taxon>Eukaryota</taxon>
        <taxon>Metazoa</taxon>
        <taxon>Chordata</taxon>
        <taxon>Craniata</taxon>
        <taxon>Vertebrata</taxon>
        <taxon>Euteleostomi</taxon>
        <taxon>Actinopterygii</taxon>
        <taxon>Neopterygii</taxon>
        <taxon>Teleostei</taxon>
        <taxon>Neoteleostei</taxon>
        <taxon>Acanthomorphata</taxon>
        <taxon>Eupercaria</taxon>
        <taxon>Tetraodontiformes</taxon>
        <taxon>Tetradontoidea</taxon>
        <taxon>Tetraodontidae</taxon>
        <taxon>Tetraodon</taxon>
    </lineage>
</organism>
<dbReference type="EMBL" id="CAAE01015007">
    <property type="protein sequence ID" value="CAG09640.1"/>
    <property type="molecule type" value="Genomic_DNA"/>
</dbReference>
<name>Q4RPP2_TETNG</name>
<gene>
    <name evidence="2" type="ORF">GSTENG00030995001</name>
</gene>
<dbReference type="AlphaFoldDB" id="Q4RPP2"/>
<feature type="compositionally biased region" description="Low complexity" evidence="1">
    <location>
        <begin position="153"/>
        <end position="169"/>
    </location>
</feature>
<accession>Q4RPP2</accession>
<dbReference type="Gene3D" id="1.10.287.160">
    <property type="entry name" value="HR1 repeat"/>
    <property type="match status" value="2"/>
</dbReference>
<feature type="region of interest" description="Disordered" evidence="1">
    <location>
        <begin position="195"/>
        <end position="226"/>
    </location>
</feature>
<evidence type="ECO:0000256" key="1">
    <source>
        <dbReference type="SAM" id="MobiDB-lite"/>
    </source>
</evidence>
<evidence type="ECO:0000313" key="2">
    <source>
        <dbReference type="EMBL" id="CAG09640.1"/>
    </source>
</evidence>
<dbReference type="SUPFAM" id="SSF46585">
    <property type="entry name" value="HR1 repeat"/>
    <property type="match status" value="2"/>
</dbReference>
<feature type="compositionally biased region" description="Polar residues" evidence="1">
    <location>
        <begin position="32"/>
        <end position="53"/>
    </location>
</feature>
<feature type="region of interest" description="Disordered" evidence="1">
    <location>
        <begin position="125"/>
        <end position="169"/>
    </location>
</feature>
<sequence length="242" mass="26376">MQDQMLSSAQQMLQDSRSKIELIRLQIIKVTQAGSSDGGSSRVENNVGGSQDSVPHGGVSPFSASPRVAELQHYVQRETDALVVANDVAERLEAVASPDHQAAAEARLRAQESSQKLHLLRQSLERRLRENNPENLQPPAGRTDGSEEPPSPHSSTPRCPLSTSPSLLSLRPASLTGKLEIRLLGCEDLLNPLTKLEEENPTEDSSSSAAHKTQEPPGRRRFGRFVLSRCKQHEDASLGLLT</sequence>